<gene>
    <name evidence="2" type="ORF">STA1M1_08640</name>
</gene>
<evidence type="ECO:0000313" key="3">
    <source>
        <dbReference type="Proteomes" id="UP001144205"/>
    </source>
</evidence>
<protein>
    <recommendedName>
        <fullName evidence="1">Rhodanese domain-containing protein</fullName>
    </recommendedName>
</protein>
<keyword evidence="3" id="KW-1185">Reference proteome</keyword>
<dbReference type="CDD" id="cd00158">
    <property type="entry name" value="RHOD"/>
    <property type="match status" value="1"/>
</dbReference>
<dbReference type="Pfam" id="PF00581">
    <property type="entry name" value="Rhodanese"/>
    <property type="match status" value="1"/>
</dbReference>
<evidence type="ECO:0000313" key="2">
    <source>
        <dbReference type="EMBL" id="GKY86995.1"/>
    </source>
</evidence>
<sequence length="141" mass="14705">MSNFTKRQVLGLSALALVGVAGIGYAMTGTGEAGFDHRFMTVDEMRATGGLIVDIRTAPEWSQTGVIEGAELVTFTDPASFLAKVGPQLADGRDLILVCRSGNRTSAAARALQGMIPNRIVSVDGGMSKVIASGYRTVSPS</sequence>
<accession>A0ABQ5LRH7</accession>
<evidence type="ECO:0000259" key="1">
    <source>
        <dbReference type="PROSITE" id="PS50206"/>
    </source>
</evidence>
<organism evidence="2 3">
    <name type="scientific">Sinisalibacter aestuarii</name>
    <dbReference type="NCBI Taxonomy" id="2949426"/>
    <lineage>
        <taxon>Bacteria</taxon>
        <taxon>Pseudomonadati</taxon>
        <taxon>Pseudomonadota</taxon>
        <taxon>Alphaproteobacteria</taxon>
        <taxon>Rhodobacterales</taxon>
        <taxon>Roseobacteraceae</taxon>
        <taxon>Sinisalibacter</taxon>
    </lineage>
</organism>
<dbReference type="SUPFAM" id="SSF52821">
    <property type="entry name" value="Rhodanese/Cell cycle control phosphatase"/>
    <property type="match status" value="1"/>
</dbReference>
<dbReference type="RefSeq" id="WP_281840933.1">
    <property type="nucleotide sequence ID" value="NZ_BROH01000001.1"/>
</dbReference>
<comment type="caution">
    <text evidence="2">The sequence shown here is derived from an EMBL/GenBank/DDBJ whole genome shotgun (WGS) entry which is preliminary data.</text>
</comment>
<reference evidence="2" key="1">
    <citation type="journal article" date="2023" name="Int. J. Syst. Evol. Microbiol.">
        <title>Sinisalibacter aestuarii sp. nov., isolated from estuarine sediment of the Arakawa River.</title>
        <authorList>
            <person name="Arafat S.T."/>
            <person name="Hirano S."/>
            <person name="Sato A."/>
            <person name="Takeuchi K."/>
            <person name="Yasuda T."/>
            <person name="Terahara T."/>
            <person name="Hamada M."/>
            <person name="Kobayashi T."/>
        </authorList>
    </citation>
    <scope>NUCLEOTIDE SEQUENCE</scope>
    <source>
        <strain evidence="2">B-399</strain>
    </source>
</reference>
<dbReference type="InterPro" id="IPR036873">
    <property type="entry name" value="Rhodanese-like_dom_sf"/>
</dbReference>
<name>A0ABQ5LRH7_9RHOB</name>
<dbReference type="Gene3D" id="3.40.250.10">
    <property type="entry name" value="Rhodanese-like domain"/>
    <property type="match status" value="1"/>
</dbReference>
<proteinExistence type="predicted"/>
<feature type="domain" description="Rhodanese" evidence="1">
    <location>
        <begin position="46"/>
        <end position="139"/>
    </location>
</feature>
<dbReference type="EMBL" id="BROH01000001">
    <property type="protein sequence ID" value="GKY86995.1"/>
    <property type="molecule type" value="Genomic_DNA"/>
</dbReference>
<dbReference type="InterPro" id="IPR001763">
    <property type="entry name" value="Rhodanese-like_dom"/>
</dbReference>
<dbReference type="PROSITE" id="PS50206">
    <property type="entry name" value="RHODANESE_3"/>
    <property type="match status" value="1"/>
</dbReference>
<dbReference type="Proteomes" id="UP001144205">
    <property type="component" value="Unassembled WGS sequence"/>
</dbReference>